<dbReference type="OrthoDB" id="9789891at2"/>
<evidence type="ECO:0000259" key="4">
    <source>
        <dbReference type="PROSITE" id="PS50932"/>
    </source>
</evidence>
<dbReference type="PANTHER" id="PTHR30146">
    <property type="entry name" value="LACI-RELATED TRANSCRIPTIONAL REPRESSOR"/>
    <property type="match status" value="1"/>
</dbReference>
<dbReference type="InterPro" id="IPR010982">
    <property type="entry name" value="Lambda_DNA-bd_dom_sf"/>
</dbReference>
<dbReference type="KEGG" id="hhl:Halha_1837"/>
<keyword evidence="6" id="KW-1185">Reference proteome</keyword>
<evidence type="ECO:0000256" key="1">
    <source>
        <dbReference type="ARBA" id="ARBA00023015"/>
    </source>
</evidence>
<accession>L0KB36</accession>
<evidence type="ECO:0000313" key="6">
    <source>
        <dbReference type="Proteomes" id="UP000010880"/>
    </source>
</evidence>
<dbReference type="Proteomes" id="UP000010880">
    <property type="component" value="Chromosome"/>
</dbReference>
<dbReference type="GO" id="GO:0000976">
    <property type="term" value="F:transcription cis-regulatory region binding"/>
    <property type="evidence" value="ECO:0007669"/>
    <property type="project" value="TreeGrafter"/>
</dbReference>
<dbReference type="SMART" id="SM00354">
    <property type="entry name" value="HTH_LACI"/>
    <property type="match status" value="1"/>
</dbReference>
<organism evidence="5 6">
    <name type="scientific">Halobacteroides halobius (strain ATCC 35273 / DSM 5150 / MD-1)</name>
    <dbReference type="NCBI Taxonomy" id="748449"/>
    <lineage>
        <taxon>Bacteria</taxon>
        <taxon>Bacillati</taxon>
        <taxon>Bacillota</taxon>
        <taxon>Clostridia</taxon>
        <taxon>Halanaerobiales</taxon>
        <taxon>Halobacteroidaceae</taxon>
        <taxon>Halobacteroides</taxon>
    </lineage>
</organism>
<dbReference type="PROSITE" id="PS50932">
    <property type="entry name" value="HTH_LACI_2"/>
    <property type="match status" value="1"/>
</dbReference>
<keyword evidence="3" id="KW-0804">Transcription</keyword>
<keyword evidence="2" id="KW-0238">DNA-binding</keyword>
<dbReference type="CDD" id="cd01392">
    <property type="entry name" value="HTH_LacI"/>
    <property type="match status" value="1"/>
</dbReference>
<dbReference type="PROSITE" id="PS00356">
    <property type="entry name" value="HTH_LACI_1"/>
    <property type="match status" value="1"/>
</dbReference>
<proteinExistence type="predicted"/>
<dbReference type="CDD" id="cd06267">
    <property type="entry name" value="PBP1_LacI_sugar_binding-like"/>
    <property type="match status" value="1"/>
</dbReference>
<sequence>MSATIKDLANEVGVSESTVSRALNDYDDVNEKTRRKIVKVAERLNYKPNAIARGLARKKTNTIGLFLLGKIGEGHPFAMKLVAGVMNASRKSEYDILLFSETEVRSDSYIQRCQERSVDGAIILGIKSNDPHLEEIKNSDIPIILIDIPVSGKKTTYVSSHNVEGAYQAVKYLMNLGHQKVVFMNGHEHAPVSKERLQGYKLAHQDCKIKYNDQLVLNGKYERDIAYQRMKKFLSLNKDFTAVFAASDLMALGVMDALKEVNIKIPEEVSIIGFDDIELCTHTNPQLSTVKQKRFEMGQRAVIGLLEMIEEGSNSVEPVLLDYELVIRGSVQSN</sequence>
<dbReference type="Pfam" id="PF13377">
    <property type="entry name" value="Peripla_BP_3"/>
    <property type="match status" value="1"/>
</dbReference>
<dbReference type="AlphaFoldDB" id="L0KB36"/>
<dbReference type="Pfam" id="PF00356">
    <property type="entry name" value="LacI"/>
    <property type="match status" value="1"/>
</dbReference>
<dbReference type="PANTHER" id="PTHR30146:SF109">
    <property type="entry name" value="HTH-TYPE TRANSCRIPTIONAL REGULATOR GALS"/>
    <property type="match status" value="1"/>
</dbReference>
<dbReference type="SUPFAM" id="SSF47413">
    <property type="entry name" value="lambda repressor-like DNA-binding domains"/>
    <property type="match status" value="1"/>
</dbReference>
<feature type="domain" description="HTH lacI-type" evidence="4">
    <location>
        <begin position="3"/>
        <end position="57"/>
    </location>
</feature>
<dbReference type="EMBL" id="CP003359">
    <property type="protein sequence ID" value="AGB41750.1"/>
    <property type="molecule type" value="Genomic_DNA"/>
</dbReference>
<keyword evidence="1" id="KW-0805">Transcription regulation</keyword>
<dbReference type="Gene3D" id="3.40.50.2300">
    <property type="match status" value="2"/>
</dbReference>
<evidence type="ECO:0000256" key="3">
    <source>
        <dbReference type="ARBA" id="ARBA00023163"/>
    </source>
</evidence>
<dbReference type="InterPro" id="IPR028082">
    <property type="entry name" value="Peripla_BP_I"/>
</dbReference>
<name>L0KB36_HALHC</name>
<reference evidence="6" key="1">
    <citation type="submission" date="2012-02" db="EMBL/GenBank/DDBJ databases">
        <title>The complete genome of Halobacteroides halobius DSM 5150.</title>
        <authorList>
            <person name="Lucas S."/>
            <person name="Copeland A."/>
            <person name="Lapidus A."/>
            <person name="Glavina del Rio T."/>
            <person name="Dalin E."/>
            <person name="Tice H."/>
            <person name="Bruce D."/>
            <person name="Goodwin L."/>
            <person name="Pitluck S."/>
            <person name="Peters L."/>
            <person name="Mikhailova N."/>
            <person name="Gu W."/>
            <person name="Kyrpides N."/>
            <person name="Mavromatis K."/>
            <person name="Ivanova N."/>
            <person name="Brettin T."/>
            <person name="Detter J.C."/>
            <person name="Han C."/>
            <person name="Larimer F."/>
            <person name="Land M."/>
            <person name="Hauser L."/>
            <person name="Markowitz V."/>
            <person name="Cheng J.-F."/>
            <person name="Hugenholtz P."/>
            <person name="Woyke T."/>
            <person name="Wu D."/>
            <person name="Tindall B."/>
            <person name="Pomrenke H."/>
            <person name="Brambilla E."/>
            <person name="Klenk H.-P."/>
            <person name="Eisen J.A."/>
        </authorList>
    </citation>
    <scope>NUCLEOTIDE SEQUENCE [LARGE SCALE GENOMIC DNA]</scope>
    <source>
        <strain evidence="6">ATCC 35273 / DSM 5150 / MD-1</strain>
    </source>
</reference>
<dbReference type="InterPro" id="IPR000843">
    <property type="entry name" value="HTH_LacI"/>
</dbReference>
<dbReference type="STRING" id="748449.Halha_1837"/>
<dbReference type="HOGENOM" id="CLU_037628_6_1_9"/>
<dbReference type="SUPFAM" id="SSF53822">
    <property type="entry name" value="Periplasmic binding protein-like I"/>
    <property type="match status" value="1"/>
</dbReference>
<dbReference type="Gene3D" id="1.10.260.40">
    <property type="entry name" value="lambda repressor-like DNA-binding domains"/>
    <property type="match status" value="1"/>
</dbReference>
<gene>
    <name evidence="5" type="ordered locus">Halha_1837</name>
</gene>
<evidence type="ECO:0000313" key="5">
    <source>
        <dbReference type="EMBL" id="AGB41750.1"/>
    </source>
</evidence>
<dbReference type="InterPro" id="IPR046335">
    <property type="entry name" value="LacI/GalR-like_sensor"/>
</dbReference>
<dbReference type="eggNOG" id="COG1609">
    <property type="taxonomic scope" value="Bacteria"/>
</dbReference>
<evidence type="ECO:0000256" key="2">
    <source>
        <dbReference type="ARBA" id="ARBA00023125"/>
    </source>
</evidence>
<dbReference type="GO" id="GO:0003700">
    <property type="term" value="F:DNA-binding transcription factor activity"/>
    <property type="evidence" value="ECO:0007669"/>
    <property type="project" value="TreeGrafter"/>
</dbReference>
<dbReference type="RefSeq" id="WP_015327466.1">
    <property type="nucleotide sequence ID" value="NC_019978.1"/>
</dbReference>
<protein>
    <submittedName>
        <fullName evidence="5">Transcriptional regulator</fullName>
    </submittedName>
</protein>